<feature type="domain" description="Apple" evidence="3">
    <location>
        <begin position="29"/>
        <end position="116"/>
    </location>
</feature>
<feature type="domain" description="Apple" evidence="3">
    <location>
        <begin position="214"/>
        <end position="292"/>
    </location>
</feature>
<feature type="domain" description="ZP" evidence="4">
    <location>
        <begin position="298"/>
        <end position="540"/>
    </location>
</feature>
<name>A0AAW0TFG5_SCYPA</name>
<feature type="domain" description="Apple" evidence="3">
    <location>
        <begin position="122"/>
        <end position="205"/>
    </location>
</feature>
<dbReference type="InterPro" id="IPR003609">
    <property type="entry name" value="Pan_app"/>
</dbReference>
<feature type="transmembrane region" description="Helical" evidence="1">
    <location>
        <begin position="630"/>
        <end position="654"/>
    </location>
</feature>
<reference evidence="5 6" key="1">
    <citation type="submission" date="2023-03" db="EMBL/GenBank/DDBJ databases">
        <title>High-quality genome of Scylla paramamosain provides insights in environmental adaptation.</title>
        <authorList>
            <person name="Zhang L."/>
        </authorList>
    </citation>
    <scope>NUCLEOTIDE SEQUENCE [LARGE SCALE GENOMIC DNA]</scope>
    <source>
        <strain evidence="5">LZ_2023a</strain>
        <tissue evidence="5">Muscle</tissue>
    </source>
</reference>
<dbReference type="CDD" id="cd01099">
    <property type="entry name" value="PAN_AP_HGF"/>
    <property type="match status" value="1"/>
</dbReference>
<keyword evidence="1" id="KW-0812">Transmembrane</keyword>
<keyword evidence="6" id="KW-1185">Reference proteome</keyword>
<dbReference type="InterPro" id="IPR001507">
    <property type="entry name" value="ZP_dom"/>
</dbReference>
<sequence length="704" mass="78201">MTQGSKYTSFLVLKLTLFSHLFAATSGQCRGTETFEKLSRVTLEGVESAPPLFTYSGGTVTAGCLDRCREARTCSGFVVDYSREACFPLSPVYPPAGPNPTPRPADHAVNYFQKICLNGPTCGKAWMLERVVGFEIEGYDDLVLNDVATRLKCAELCLGERNLRCRSAEYHERDRVCRLSRQDRRTQPLSFRPSNPHVHYIENQCAGIPLQQNCEFEEFQEQDISHPDLQLSVESIEQCQEACEAEASMNCRSYTWVAQAGVCRLSGDDMTSAGLSAILPSPGVVYYQRTTCLDLRLSCTVDAMTVQLYTPEPFKGRLFSQDFPNTCKSQDKSRTETSLVINFRDPQCGTVDEGSGVYSNIIVVQHHPVIQRRGDKAIKLLCLFQAANQTVSDSFNFIVDSTFPGGRVATAIVNATAPSPRIRLRIVDREGNDINGARLGEELYLRLDLDDDSVYGILARNLVARSGDNSDSIVLLDDRGCPADPAIFPSLQPIPNSRSLQGKFEAFKFSEDQVVRFQVNVQFCLEECRPAQCGNIVSYGKRKRRSLKGEGGLVTLGGELTLIGGEVTLRDVEVLDNEEEEEEDHVYHEMPLQKEILVESTTVKPLKSGLLPEETEAHRIANLVCTSREVLIAMVVSAVILQICIILIAIMCVFARRRRKVPATEVQQGAPSLTLSRGYRSPYTVSYSEDSANTLKTLRTSLRD</sequence>
<dbReference type="Pfam" id="PF25057">
    <property type="entry name" value="CUT_N"/>
    <property type="match status" value="1"/>
</dbReference>
<comment type="caution">
    <text evidence="5">The sequence shown here is derived from an EMBL/GenBank/DDBJ whole genome shotgun (WGS) entry which is preliminary data.</text>
</comment>
<gene>
    <name evidence="5" type="ORF">O3P69_016373</name>
</gene>
<keyword evidence="1" id="KW-1133">Transmembrane helix</keyword>
<dbReference type="Pfam" id="PF00024">
    <property type="entry name" value="PAN_1"/>
    <property type="match status" value="2"/>
</dbReference>
<dbReference type="SUPFAM" id="SSF57414">
    <property type="entry name" value="Hairpin loop containing domain-like"/>
    <property type="match status" value="2"/>
</dbReference>
<feature type="chain" id="PRO_5043687799" evidence="2">
    <location>
        <begin position="28"/>
        <end position="704"/>
    </location>
</feature>
<dbReference type="SMART" id="SM00241">
    <property type="entry name" value="ZP"/>
    <property type="match status" value="1"/>
</dbReference>
<evidence type="ECO:0000313" key="6">
    <source>
        <dbReference type="Proteomes" id="UP001487740"/>
    </source>
</evidence>
<organism evidence="5 6">
    <name type="scientific">Scylla paramamosain</name>
    <name type="common">Mud crab</name>
    <dbReference type="NCBI Taxonomy" id="85552"/>
    <lineage>
        <taxon>Eukaryota</taxon>
        <taxon>Metazoa</taxon>
        <taxon>Ecdysozoa</taxon>
        <taxon>Arthropoda</taxon>
        <taxon>Crustacea</taxon>
        <taxon>Multicrustacea</taxon>
        <taxon>Malacostraca</taxon>
        <taxon>Eumalacostraca</taxon>
        <taxon>Eucarida</taxon>
        <taxon>Decapoda</taxon>
        <taxon>Pleocyemata</taxon>
        <taxon>Brachyura</taxon>
        <taxon>Eubrachyura</taxon>
        <taxon>Portunoidea</taxon>
        <taxon>Portunidae</taxon>
        <taxon>Portuninae</taxon>
        <taxon>Scylla</taxon>
    </lineage>
</organism>
<dbReference type="GO" id="GO:0009653">
    <property type="term" value="P:anatomical structure morphogenesis"/>
    <property type="evidence" value="ECO:0007669"/>
    <property type="project" value="TreeGrafter"/>
</dbReference>
<dbReference type="Proteomes" id="UP001487740">
    <property type="component" value="Unassembled WGS sequence"/>
</dbReference>
<accession>A0AAW0TFG5</accession>
<evidence type="ECO:0000256" key="2">
    <source>
        <dbReference type="SAM" id="SignalP"/>
    </source>
</evidence>
<protein>
    <submittedName>
        <fullName evidence="5">Uncharacterized protein</fullName>
    </submittedName>
</protein>
<evidence type="ECO:0000313" key="5">
    <source>
        <dbReference type="EMBL" id="KAK8385545.1"/>
    </source>
</evidence>
<dbReference type="InterPro" id="IPR052774">
    <property type="entry name" value="Celegans_DevNeuronal_Protein"/>
</dbReference>
<dbReference type="SMART" id="SM00473">
    <property type="entry name" value="PAN_AP"/>
    <property type="match status" value="3"/>
</dbReference>
<evidence type="ECO:0000259" key="4">
    <source>
        <dbReference type="PROSITE" id="PS51034"/>
    </source>
</evidence>
<dbReference type="PANTHER" id="PTHR47327:SF1">
    <property type="entry name" value="RE15579P"/>
    <property type="match status" value="1"/>
</dbReference>
<evidence type="ECO:0000259" key="3">
    <source>
        <dbReference type="PROSITE" id="PS50948"/>
    </source>
</evidence>
<dbReference type="PROSITE" id="PS51034">
    <property type="entry name" value="ZP_2"/>
    <property type="match status" value="1"/>
</dbReference>
<proteinExistence type="predicted"/>
<feature type="signal peptide" evidence="2">
    <location>
        <begin position="1"/>
        <end position="27"/>
    </location>
</feature>
<dbReference type="Gene3D" id="3.50.4.10">
    <property type="entry name" value="Hepatocyte Growth Factor"/>
    <property type="match status" value="2"/>
</dbReference>
<evidence type="ECO:0000256" key="1">
    <source>
        <dbReference type="SAM" id="Phobius"/>
    </source>
</evidence>
<dbReference type="EMBL" id="JARAKH010000032">
    <property type="protein sequence ID" value="KAK8385545.1"/>
    <property type="molecule type" value="Genomic_DNA"/>
</dbReference>
<dbReference type="PROSITE" id="PS50948">
    <property type="entry name" value="PAN"/>
    <property type="match status" value="3"/>
</dbReference>
<dbReference type="AlphaFoldDB" id="A0AAW0TFG5"/>
<keyword evidence="2" id="KW-0732">Signal</keyword>
<dbReference type="InterPro" id="IPR056953">
    <property type="entry name" value="CUT_N"/>
</dbReference>
<dbReference type="PANTHER" id="PTHR47327">
    <property type="entry name" value="FI18240P1-RELATED"/>
    <property type="match status" value="1"/>
</dbReference>
<keyword evidence="1" id="KW-0472">Membrane</keyword>